<dbReference type="InterPro" id="IPR002942">
    <property type="entry name" value="S4_RNA-bd"/>
</dbReference>
<evidence type="ECO:0000313" key="8">
    <source>
        <dbReference type="Proteomes" id="UP000184603"/>
    </source>
</evidence>
<dbReference type="Gene3D" id="3.30.2350.10">
    <property type="entry name" value="Pseudouridine synthase"/>
    <property type="match status" value="1"/>
</dbReference>
<feature type="domain" description="RNA-binding S4" evidence="6">
    <location>
        <begin position="30"/>
        <end position="94"/>
    </location>
</feature>
<evidence type="ECO:0000313" key="7">
    <source>
        <dbReference type="EMBL" id="SHO50490.1"/>
    </source>
</evidence>
<dbReference type="InterPro" id="IPR050188">
    <property type="entry name" value="RluA_PseudoU_synthase"/>
</dbReference>
<dbReference type="PROSITE" id="PS50889">
    <property type="entry name" value="S4"/>
    <property type="match status" value="1"/>
</dbReference>
<dbReference type="NCBIfam" id="TIGR00005">
    <property type="entry name" value="rluA_subfam"/>
    <property type="match status" value="1"/>
</dbReference>
<dbReference type="SMART" id="SM00363">
    <property type="entry name" value="S4"/>
    <property type="match status" value="1"/>
</dbReference>
<evidence type="ECO:0000256" key="5">
    <source>
        <dbReference type="RuleBase" id="RU362028"/>
    </source>
</evidence>
<comment type="function">
    <text evidence="5">Responsible for synthesis of pseudouridine from uracil.</text>
</comment>
<dbReference type="Pfam" id="PF00849">
    <property type="entry name" value="PseudoU_synth_2"/>
    <property type="match status" value="1"/>
</dbReference>
<dbReference type="CDD" id="cd00165">
    <property type="entry name" value="S4"/>
    <property type="match status" value="1"/>
</dbReference>
<keyword evidence="8" id="KW-1185">Reference proteome</keyword>
<dbReference type="Pfam" id="PF01479">
    <property type="entry name" value="S4"/>
    <property type="match status" value="1"/>
</dbReference>
<evidence type="ECO:0000256" key="3">
    <source>
        <dbReference type="PIRSR" id="PIRSR606225-1"/>
    </source>
</evidence>
<dbReference type="EMBL" id="FRFE01000019">
    <property type="protein sequence ID" value="SHO50490.1"/>
    <property type="molecule type" value="Genomic_DNA"/>
</dbReference>
<dbReference type="EC" id="5.4.99.-" evidence="5"/>
<evidence type="ECO:0000256" key="4">
    <source>
        <dbReference type="PROSITE-ProRule" id="PRU00182"/>
    </source>
</evidence>
<dbReference type="AlphaFoldDB" id="A0A1M7YCX0"/>
<comment type="similarity">
    <text evidence="1 5">Belongs to the pseudouridine synthase RluA family.</text>
</comment>
<organism evidence="7 8">
    <name type="scientific">Desulfopila aestuarii DSM 18488</name>
    <dbReference type="NCBI Taxonomy" id="1121416"/>
    <lineage>
        <taxon>Bacteria</taxon>
        <taxon>Pseudomonadati</taxon>
        <taxon>Thermodesulfobacteriota</taxon>
        <taxon>Desulfobulbia</taxon>
        <taxon>Desulfobulbales</taxon>
        <taxon>Desulfocapsaceae</taxon>
        <taxon>Desulfopila</taxon>
    </lineage>
</organism>
<dbReference type="GO" id="GO:0000455">
    <property type="term" value="P:enzyme-directed rRNA pseudouridine synthesis"/>
    <property type="evidence" value="ECO:0007669"/>
    <property type="project" value="TreeGrafter"/>
</dbReference>
<keyword evidence="2 5" id="KW-0413">Isomerase</keyword>
<comment type="catalytic activity">
    <reaction evidence="5">
        <text>a uridine in RNA = a pseudouridine in RNA</text>
        <dbReference type="Rhea" id="RHEA:48348"/>
        <dbReference type="Rhea" id="RHEA-COMP:12068"/>
        <dbReference type="Rhea" id="RHEA-COMP:12069"/>
        <dbReference type="ChEBI" id="CHEBI:65314"/>
        <dbReference type="ChEBI" id="CHEBI:65315"/>
    </reaction>
</comment>
<dbReference type="InterPro" id="IPR020103">
    <property type="entry name" value="PsdUridine_synth_cat_dom_sf"/>
</dbReference>
<dbReference type="SUPFAM" id="SSF55120">
    <property type="entry name" value="Pseudouridine synthase"/>
    <property type="match status" value="1"/>
</dbReference>
<feature type="active site" evidence="3">
    <location>
        <position position="153"/>
    </location>
</feature>
<dbReference type="RefSeq" id="WP_084554128.1">
    <property type="nucleotide sequence ID" value="NZ_FRFE01000019.1"/>
</dbReference>
<dbReference type="Gene3D" id="3.10.290.10">
    <property type="entry name" value="RNA-binding S4 domain"/>
    <property type="match status" value="1"/>
</dbReference>
<sequence>MEVTVSDEPLATEQNAEQVVIRIDATQAGVRLDHLLVQCIPDSSRSRIGASIRSGHILVDGEAKKAGYKLKNGELVSGSLIDTPPLEVSPEQLEFPILFEDPSLLVLSKPPGLVVHPGSGNHHGTLVNGLLHHCETIAEVGDAARPGIVHRLDKDTSGIMVVAKNDQVHRALVEAFKAREVEKEYIALVFGILDQPEGRIVAPIGRHQNNRQKMAVQETTGKYAVSNWRVLDEYENRFSKIRVKIETGRTHQIRVHMAHLGHPVAGDTIYGPNRDNKPFPRQMLHASRIAFNHPITGVNLHFRAPIWQDMQEILDQLATGEGL</sequence>
<dbReference type="Proteomes" id="UP000184603">
    <property type="component" value="Unassembled WGS sequence"/>
</dbReference>
<dbReference type="GO" id="GO:0003723">
    <property type="term" value="F:RNA binding"/>
    <property type="evidence" value="ECO:0007669"/>
    <property type="project" value="UniProtKB-KW"/>
</dbReference>
<dbReference type="SUPFAM" id="SSF55174">
    <property type="entry name" value="Alpha-L RNA-binding motif"/>
    <property type="match status" value="1"/>
</dbReference>
<evidence type="ECO:0000256" key="2">
    <source>
        <dbReference type="ARBA" id="ARBA00023235"/>
    </source>
</evidence>
<reference evidence="7 8" key="1">
    <citation type="submission" date="2016-12" db="EMBL/GenBank/DDBJ databases">
        <authorList>
            <person name="Song W.-J."/>
            <person name="Kurnit D.M."/>
        </authorList>
    </citation>
    <scope>NUCLEOTIDE SEQUENCE [LARGE SCALE GENOMIC DNA]</scope>
    <source>
        <strain evidence="7 8">DSM 18488</strain>
    </source>
</reference>
<dbReference type="STRING" id="1121416.SAMN02745220_03491"/>
<dbReference type="InterPro" id="IPR006225">
    <property type="entry name" value="PsdUridine_synth_RluC/D"/>
</dbReference>
<dbReference type="PROSITE" id="PS01129">
    <property type="entry name" value="PSI_RLU"/>
    <property type="match status" value="1"/>
</dbReference>
<dbReference type="GO" id="GO:0120159">
    <property type="term" value="F:rRNA pseudouridine synthase activity"/>
    <property type="evidence" value="ECO:0007669"/>
    <property type="project" value="UniProtKB-ARBA"/>
</dbReference>
<proteinExistence type="inferred from homology"/>
<gene>
    <name evidence="7" type="ORF">SAMN02745220_03491</name>
</gene>
<dbReference type="InterPro" id="IPR006145">
    <property type="entry name" value="PsdUridine_synth_RsuA/RluA"/>
</dbReference>
<evidence type="ECO:0000259" key="6">
    <source>
        <dbReference type="SMART" id="SM00363"/>
    </source>
</evidence>
<protein>
    <recommendedName>
        <fullName evidence="5">Pseudouridine synthase</fullName>
        <ecNumber evidence="5">5.4.99.-</ecNumber>
    </recommendedName>
</protein>
<dbReference type="OrthoDB" id="128480at2"/>
<evidence type="ECO:0000256" key="1">
    <source>
        <dbReference type="ARBA" id="ARBA00010876"/>
    </source>
</evidence>
<dbReference type="PANTHER" id="PTHR21600">
    <property type="entry name" value="MITOCHONDRIAL RNA PSEUDOURIDINE SYNTHASE"/>
    <property type="match status" value="1"/>
</dbReference>
<dbReference type="PANTHER" id="PTHR21600:SF44">
    <property type="entry name" value="RIBOSOMAL LARGE SUBUNIT PSEUDOURIDINE SYNTHASE D"/>
    <property type="match status" value="1"/>
</dbReference>
<name>A0A1M7YCX0_9BACT</name>
<dbReference type="InterPro" id="IPR036986">
    <property type="entry name" value="S4_RNA-bd_sf"/>
</dbReference>
<accession>A0A1M7YCX0</accession>
<dbReference type="CDD" id="cd02869">
    <property type="entry name" value="PseudoU_synth_RluA_like"/>
    <property type="match status" value="1"/>
</dbReference>
<keyword evidence="4" id="KW-0694">RNA-binding</keyword>
<dbReference type="InterPro" id="IPR006224">
    <property type="entry name" value="PsdUridine_synth_RluA-like_CS"/>
</dbReference>